<name>A0A1V4HVD7_NITVU</name>
<keyword evidence="2 4" id="KW-0472">Membrane</keyword>
<dbReference type="InterPro" id="IPR050330">
    <property type="entry name" value="Bact_OuterMem_StrucFunc"/>
</dbReference>
<dbReference type="OrthoDB" id="9814546at2"/>
<dbReference type="GO" id="GO:0009279">
    <property type="term" value="C:cell outer membrane"/>
    <property type="evidence" value="ECO:0007669"/>
    <property type="project" value="UniProtKB-SubCell"/>
</dbReference>
<evidence type="ECO:0000313" key="8">
    <source>
        <dbReference type="Proteomes" id="UP000189940"/>
    </source>
</evidence>
<dbReference type="RefSeq" id="WP_079448184.1">
    <property type="nucleotide sequence ID" value="NZ_JAVDPZ010000044.1"/>
</dbReference>
<evidence type="ECO:0000259" key="6">
    <source>
        <dbReference type="PROSITE" id="PS51123"/>
    </source>
</evidence>
<feature type="domain" description="OmpA-like" evidence="6">
    <location>
        <begin position="90"/>
        <end position="208"/>
    </location>
</feature>
<dbReference type="InterPro" id="IPR006664">
    <property type="entry name" value="OMP_bac"/>
</dbReference>
<keyword evidence="7" id="KW-0282">Flagellum</keyword>
<proteinExistence type="predicted"/>
<dbReference type="PROSITE" id="PS51123">
    <property type="entry name" value="OMPA_2"/>
    <property type="match status" value="1"/>
</dbReference>
<dbReference type="PANTHER" id="PTHR30329:SF21">
    <property type="entry name" value="LIPOPROTEIN YIAD-RELATED"/>
    <property type="match status" value="1"/>
</dbReference>
<dbReference type="SUPFAM" id="SSF103088">
    <property type="entry name" value="OmpA-like"/>
    <property type="match status" value="1"/>
</dbReference>
<evidence type="ECO:0000256" key="2">
    <source>
        <dbReference type="ARBA" id="ARBA00023136"/>
    </source>
</evidence>
<dbReference type="EMBL" id="MWPQ01000058">
    <property type="protein sequence ID" value="OPH81572.1"/>
    <property type="molecule type" value="Genomic_DNA"/>
</dbReference>
<dbReference type="PANTHER" id="PTHR30329">
    <property type="entry name" value="STATOR ELEMENT OF FLAGELLAR MOTOR COMPLEX"/>
    <property type="match status" value="1"/>
</dbReference>
<dbReference type="STRING" id="29421.B2M20_16825"/>
<protein>
    <submittedName>
        <fullName evidence="7">Flagellar motor protein MotB</fullName>
    </submittedName>
</protein>
<evidence type="ECO:0000313" key="7">
    <source>
        <dbReference type="EMBL" id="OPH81572.1"/>
    </source>
</evidence>
<dbReference type="PRINTS" id="PR01021">
    <property type="entry name" value="OMPADOMAIN"/>
</dbReference>
<dbReference type="Proteomes" id="UP000189940">
    <property type="component" value="Unassembled WGS sequence"/>
</dbReference>
<keyword evidence="7" id="KW-0969">Cilium</keyword>
<dbReference type="InterPro" id="IPR036737">
    <property type="entry name" value="OmpA-like_sf"/>
</dbReference>
<evidence type="ECO:0000256" key="4">
    <source>
        <dbReference type="PROSITE-ProRule" id="PRU00473"/>
    </source>
</evidence>
<keyword evidence="5" id="KW-0732">Signal</keyword>
<dbReference type="AlphaFoldDB" id="A0A1V4HVD7"/>
<keyword evidence="7" id="KW-0966">Cell projection</keyword>
<comment type="caution">
    <text evidence="7">The sequence shown here is derived from an EMBL/GenBank/DDBJ whole genome shotgun (WGS) entry which is preliminary data.</text>
</comment>
<accession>A0A1V4HVD7</accession>
<gene>
    <name evidence="7" type="ORF">B2M20_16825</name>
</gene>
<evidence type="ECO:0000256" key="3">
    <source>
        <dbReference type="ARBA" id="ARBA00023237"/>
    </source>
</evidence>
<reference evidence="7 8" key="1">
    <citation type="submission" date="2017-02" db="EMBL/GenBank/DDBJ databases">
        <title>Genome sequence of the nitrite-oxidizing bacterium Nitrobacter vulgaris strain Ab1.</title>
        <authorList>
            <person name="Mellbye B.L."/>
            <person name="Davis E.W."/>
            <person name="Spieck E."/>
            <person name="Chang J.H."/>
            <person name="Bottomley P.J."/>
            <person name="Sayavedra-Soto L.A."/>
        </authorList>
    </citation>
    <scope>NUCLEOTIDE SEQUENCE [LARGE SCALE GENOMIC DNA]</scope>
    <source>
        <strain evidence="7 8">Ab1</strain>
    </source>
</reference>
<dbReference type="PROSITE" id="PS01068">
    <property type="entry name" value="OMPA_1"/>
    <property type="match status" value="1"/>
</dbReference>
<dbReference type="InterPro" id="IPR006665">
    <property type="entry name" value="OmpA-like"/>
</dbReference>
<dbReference type="CDD" id="cd07185">
    <property type="entry name" value="OmpA_C-like"/>
    <property type="match status" value="1"/>
</dbReference>
<dbReference type="InterPro" id="IPR006690">
    <property type="entry name" value="OMPA-like_CS"/>
</dbReference>
<feature type="chain" id="PRO_5012437861" evidence="5">
    <location>
        <begin position="34"/>
        <end position="214"/>
    </location>
</feature>
<keyword evidence="8" id="KW-1185">Reference proteome</keyword>
<keyword evidence="3" id="KW-0998">Cell outer membrane</keyword>
<dbReference type="Pfam" id="PF00691">
    <property type="entry name" value="OmpA"/>
    <property type="match status" value="1"/>
</dbReference>
<evidence type="ECO:0000256" key="5">
    <source>
        <dbReference type="SAM" id="SignalP"/>
    </source>
</evidence>
<evidence type="ECO:0000256" key="1">
    <source>
        <dbReference type="ARBA" id="ARBA00004442"/>
    </source>
</evidence>
<sequence>MIMWVQTISGKRLRAAILASGLVVIAAPQGASAGDLSAQQIIDGLKTSKTRSLSAPTRPALSPSDLDFVRNVRGKTRSLSMGDRDHLAEIAAQRPKIDLDINFDFDSAAVTPRTEPQLHSLGKALTSDELAGSVIMLGGHTDGKGSDAYNHDLSERRAEAVKRFLIETYKIPAENLVAAGYGKEGYKNSADPFSPENRRVEVVNMAAKEQAANK</sequence>
<dbReference type="Gene3D" id="3.30.1330.60">
    <property type="entry name" value="OmpA-like domain"/>
    <property type="match status" value="1"/>
</dbReference>
<comment type="subcellular location">
    <subcellularLocation>
        <location evidence="1">Cell outer membrane</location>
    </subcellularLocation>
</comment>
<organism evidence="7 8">
    <name type="scientific">Nitrobacter vulgaris</name>
    <dbReference type="NCBI Taxonomy" id="29421"/>
    <lineage>
        <taxon>Bacteria</taxon>
        <taxon>Pseudomonadati</taxon>
        <taxon>Pseudomonadota</taxon>
        <taxon>Alphaproteobacteria</taxon>
        <taxon>Hyphomicrobiales</taxon>
        <taxon>Nitrobacteraceae</taxon>
        <taxon>Nitrobacter</taxon>
    </lineage>
</organism>
<feature type="signal peptide" evidence="5">
    <location>
        <begin position="1"/>
        <end position="33"/>
    </location>
</feature>